<proteinExistence type="predicted"/>
<dbReference type="OrthoDB" id="76732at2759"/>
<reference evidence="2 3" key="1">
    <citation type="submission" date="2019-03" db="EMBL/GenBank/DDBJ databases">
        <authorList>
            <person name="Gaulin E."/>
            <person name="Dumas B."/>
        </authorList>
    </citation>
    <scope>NUCLEOTIDE SEQUENCE [LARGE SCALE GENOMIC DNA]</scope>
    <source>
        <strain evidence="2">CBS 568.67</strain>
    </source>
</reference>
<dbReference type="Proteomes" id="UP000332933">
    <property type="component" value="Unassembled WGS sequence"/>
</dbReference>
<protein>
    <submittedName>
        <fullName evidence="2">Aste57867_7509 protein</fullName>
    </submittedName>
</protein>
<keyword evidence="3" id="KW-1185">Reference proteome</keyword>
<name>A0A485KIE2_9STRA</name>
<sequence>MDDGGIYSTATVKARTLCTLHWFFTSHLTCFGLPEDPALIRKLTSSKVATSRASHGRAVHHQVKIMSKAPDEVTKEVAESVAQLDLAGPSKSTKLRRGESKLPMSAFVESINSLFIVVQDEDGYLHLFDSEKHEVQALGIEDKILRDASFHVG</sequence>
<gene>
    <name evidence="2" type="primary">Aste57867_7509</name>
    <name evidence="1" type="ORF">As57867_007483</name>
    <name evidence="2" type="ORF">ASTE57867_7509</name>
</gene>
<dbReference type="EMBL" id="VJMH01004091">
    <property type="protein sequence ID" value="KAF0703831.1"/>
    <property type="molecule type" value="Genomic_DNA"/>
</dbReference>
<reference evidence="1" key="2">
    <citation type="submission" date="2019-06" db="EMBL/GenBank/DDBJ databases">
        <title>Genomics analysis of Aphanomyces spp. identifies a new class of oomycete effector associated with host adaptation.</title>
        <authorList>
            <person name="Gaulin E."/>
        </authorList>
    </citation>
    <scope>NUCLEOTIDE SEQUENCE</scope>
    <source>
        <strain evidence="1">CBS 578.67</strain>
    </source>
</reference>
<evidence type="ECO:0000313" key="2">
    <source>
        <dbReference type="EMBL" id="VFT84418.1"/>
    </source>
</evidence>
<organism evidence="2 3">
    <name type="scientific">Aphanomyces stellatus</name>
    <dbReference type="NCBI Taxonomy" id="120398"/>
    <lineage>
        <taxon>Eukaryota</taxon>
        <taxon>Sar</taxon>
        <taxon>Stramenopiles</taxon>
        <taxon>Oomycota</taxon>
        <taxon>Saprolegniomycetes</taxon>
        <taxon>Saprolegniales</taxon>
        <taxon>Verrucalvaceae</taxon>
        <taxon>Aphanomyces</taxon>
    </lineage>
</organism>
<dbReference type="EMBL" id="CAADRA010004103">
    <property type="protein sequence ID" value="VFT84418.1"/>
    <property type="molecule type" value="Genomic_DNA"/>
</dbReference>
<evidence type="ECO:0000313" key="3">
    <source>
        <dbReference type="Proteomes" id="UP000332933"/>
    </source>
</evidence>
<accession>A0A485KIE2</accession>
<evidence type="ECO:0000313" key="1">
    <source>
        <dbReference type="EMBL" id="KAF0703831.1"/>
    </source>
</evidence>
<dbReference type="AlphaFoldDB" id="A0A485KIE2"/>